<dbReference type="InterPro" id="IPR002695">
    <property type="entry name" value="PurH-like"/>
</dbReference>
<dbReference type="InterPro" id="IPR036914">
    <property type="entry name" value="MGS-like_dom_sf"/>
</dbReference>
<dbReference type="SUPFAM" id="SSF52335">
    <property type="entry name" value="Methylglyoxal synthase-like"/>
    <property type="match status" value="1"/>
</dbReference>
<evidence type="ECO:0000313" key="13">
    <source>
        <dbReference type="Proteomes" id="UP000727962"/>
    </source>
</evidence>
<dbReference type="PANTHER" id="PTHR11692">
    <property type="entry name" value="BIFUNCTIONAL PURINE BIOSYNTHESIS PROTEIN PURH"/>
    <property type="match status" value="1"/>
</dbReference>
<keyword evidence="6 10" id="KW-0378">Hydrolase</keyword>
<comment type="caution">
    <text evidence="12">The sequence shown here is derived from an EMBL/GenBank/DDBJ whole genome shotgun (WGS) entry which is preliminary data.</text>
</comment>
<dbReference type="EC" id="2.1.2.3" evidence="10"/>
<dbReference type="Pfam" id="PF01808">
    <property type="entry name" value="AICARFT_IMPCHas"/>
    <property type="match status" value="1"/>
</dbReference>
<evidence type="ECO:0000256" key="10">
    <source>
        <dbReference type="HAMAP-Rule" id="MF_00139"/>
    </source>
</evidence>
<dbReference type="SMART" id="SM00851">
    <property type="entry name" value="MGS"/>
    <property type="match status" value="1"/>
</dbReference>
<dbReference type="PROSITE" id="PS51855">
    <property type="entry name" value="MGS"/>
    <property type="match status" value="1"/>
</dbReference>
<dbReference type="GO" id="GO:0006189">
    <property type="term" value="P:'de novo' IMP biosynthetic process"/>
    <property type="evidence" value="ECO:0007669"/>
    <property type="project" value="UniProtKB-UniRule"/>
</dbReference>
<sequence length="511" mass="53755">MKRRALLSVTDKTGLADFAAGLARLGFELVSTGGTAKALREAGLAVIDVAEVTGLPEMMGGRLKTLHPKIHGGLLGDVRLAEHREAIRAAGIEAIEILCVNLYAFERTVQGPHTLEQAVEAIDIGGPAMIRAAAKNWANVTVVVDPGDYARVLEAVGADKLGPSRLALSAKAFRHTAYYDSIIARYLSRAAGEPEFSETLTLGFKRIQELRYGENPHQSAALYLDPLGQGGIPGARKLWGKDLSYNNLGDADAAWELVGDLPAGSCAIIKHGNPCGAAHAATLGDSYRVARQSDPVSAFGGIAAFHGEIDLEAAEAMTEKGNFLEVVIGTAFGEPALEAFRSRSGWGQDVRLLAATLPSAESGLSLRTLRGGALAQDTDEDRGGEWRLATSRAPSESESRALRFQWTLVRHVRSNAIVVGTADRMLGIGAGQMNRVQSVRLALEQAGGGARGAALASDAFFPFPDSVHAAADAGISAIVQPGGSKKDAEVIAAANACGIAMMLTGVRHFRH</sequence>
<dbReference type="FunFam" id="3.40.50.1380:FF:000001">
    <property type="entry name" value="Bifunctional purine biosynthesis protein PurH"/>
    <property type="match status" value="1"/>
</dbReference>
<evidence type="ECO:0000256" key="3">
    <source>
        <dbReference type="ARBA" id="ARBA00007667"/>
    </source>
</evidence>
<evidence type="ECO:0000256" key="6">
    <source>
        <dbReference type="ARBA" id="ARBA00022801"/>
    </source>
</evidence>
<dbReference type="Pfam" id="PF02142">
    <property type="entry name" value="MGS"/>
    <property type="match status" value="1"/>
</dbReference>
<keyword evidence="5 10" id="KW-0658">Purine biosynthesis</keyword>
<dbReference type="GO" id="GO:0005829">
    <property type="term" value="C:cytosol"/>
    <property type="evidence" value="ECO:0007669"/>
    <property type="project" value="TreeGrafter"/>
</dbReference>
<comment type="catalytic activity">
    <reaction evidence="8 10">
        <text>(6R)-10-formyltetrahydrofolate + 5-amino-1-(5-phospho-beta-D-ribosyl)imidazole-4-carboxamide = 5-formamido-1-(5-phospho-D-ribosyl)imidazole-4-carboxamide + (6S)-5,6,7,8-tetrahydrofolate</text>
        <dbReference type="Rhea" id="RHEA:22192"/>
        <dbReference type="ChEBI" id="CHEBI:57453"/>
        <dbReference type="ChEBI" id="CHEBI:58467"/>
        <dbReference type="ChEBI" id="CHEBI:58475"/>
        <dbReference type="ChEBI" id="CHEBI:195366"/>
        <dbReference type="EC" id="2.1.2.3"/>
    </reaction>
</comment>
<comment type="pathway">
    <text evidence="2 10">Purine metabolism; IMP biosynthesis via de novo pathway; 5-formamido-1-(5-phospho-D-ribosyl)imidazole-4-carboxamide from 5-amino-1-(5-phospho-D-ribosyl)imidazole-4-carboxamide (10-formyl THF route): step 1/1.</text>
</comment>
<comment type="pathway">
    <text evidence="1 10">Purine metabolism; IMP biosynthesis via de novo pathway; IMP from 5-formamido-1-(5-phospho-D-ribosyl)imidazole-4-carboxamide: step 1/1.</text>
</comment>
<dbReference type="Proteomes" id="UP000727962">
    <property type="component" value="Unassembled WGS sequence"/>
</dbReference>
<protein>
    <recommendedName>
        <fullName evidence="10">Bifunctional purine biosynthesis protein PurH</fullName>
    </recommendedName>
    <domain>
        <recommendedName>
            <fullName evidence="10">Phosphoribosylaminoimidazolecarboxamide formyltransferase</fullName>
            <ecNumber evidence="10">2.1.2.3</ecNumber>
        </recommendedName>
        <alternativeName>
            <fullName evidence="10">AICAR transformylase</fullName>
        </alternativeName>
    </domain>
    <domain>
        <recommendedName>
            <fullName evidence="10">IMP cyclohydrolase</fullName>
            <ecNumber evidence="10">3.5.4.10</ecNumber>
        </recommendedName>
        <alternativeName>
            <fullName evidence="10">ATIC</fullName>
        </alternativeName>
        <alternativeName>
            <fullName evidence="10">IMP synthase</fullName>
        </alternativeName>
        <alternativeName>
            <fullName evidence="10">Inosinicase</fullName>
        </alternativeName>
    </domain>
</protein>
<keyword evidence="4 10" id="KW-0808">Transferase</keyword>
<comment type="similarity">
    <text evidence="3 10">Belongs to the PurH family.</text>
</comment>
<evidence type="ECO:0000256" key="5">
    <source>
        <dbReference type="ARBA" id="ARBA00022755"/>
    </source>
</evidence>
<keyword evidence="7 10" id="KW-0511">Multifunctional enzyme</keyword>
<dbReference type="EMBL" id="JACOSL010000039">
    <property type="protein sequence ID" value="MBI1756719.1"/>
    <property type="molecule type" value="Genomic_DNA"/>
</dbReference>
<dbReference type="EC" id="3.5.4.10" evidence="10"/>
<feature type="domain" description="MGS-like" evidence="11">
    <location>
        <begin position="1"/>
        <end position="144"/>
    </location>
</feature>
<dbReference type="GO" id="GO:0003937">
    <property type="term" value="F:IMP cyclohydrolase activity"/>
    <property type="evidence" value="ECO:0007669"/>
    <property type="project" value="UniProtKB-UniRule"/>
</dbReference>
<dbReference type="InterPro" id="IPR024051">
    <property type="entry name" value="AICAR_Tfase_dup_dom_sf"/>
</dbReference>
<accession>A0A931PTT9</accession>
<dbReference type="PIRSF" id="PIRSF000414">
    <property type="entry name" value="AICARFT_IMPCHas"/>
    <property type="match status" value="1"/>
</dbReference>
<dbReference type="HAMAP" id="MF_00139">
    <property type="entry name" value="PurH"/>
    <property type="match status" value="1"/>
</dbReference>
<evidence type="ECO:0000259" key="11">
    <source>
        <dbReference type="PROSITE" id="PS51855"/>
    </source>
</evidence>
<comment type="catalytic activity">
    <reaction evidence="9 10">
        <text>IMP + H2O = 5-formamido-1-(5-phospho-D-ribosyl)imidazole-4-carboxamide</text>
        <dbReference type="Rhea" id="RHEA:18445"/>
        <dbReference type="ChEBI" id="CHEBI:15377"/>
        <dbReference type="ChEBI" id="CHEBI:58053"/>
        <dbReference type="ChEBI" id="CHEBI:58467"/>
        <dbReference type="EC" id="3.5.4.10"/>
    </reaction>
</comment>
<evidence type="ECO:0000256" key="4">
    <source>
        <dbReference type="ARBA" id="ARBA00022679"/>
    </source>
</evidence>
<dbReference type="NCBIfam" id="TIGR00355">
    <property type="entry name" value="purH"/>
    <property type="match status" value="1"/>
</dbReference>
<dbReference type="Gene3D" id="3.40.140.20">
    <property type="match status" value="2"/>
</dbReference>
<dbReference type="AlphaFoldDB" id="A0A931PTT9"/>
<name>A0A931PTT9_FIMGI</name>
<dbReference type="FunFam" id="3.40.140.20:FF:000001">
    <property type="entry name" value="Bifunctional purine biosynthesis protein PurH"/>
    <property type="match status" value="1"/>
</dbReference>
<reference evidence="12" key="1">
    <citation type="submission" date="2020-07" db="EMBL/GenBank/DDBJ databases">
        <title>Huge and variable diversity of episymbiotic CPR bacteria and DPANN archaea in groundwater ecosystems.</title>
        <authorList>
            <person name="He C.Y."/>
            <person name="Keren R."/>
            <person name="Whittaker M."/>
            <person name="Farag I.F."/>
            <person name="Doudna J."/>
            <person name="Cate J.H.D."/>
            <person name="Banfield J.F."/>
        </authorList>
    </citation>
    <scope>NUCLEOTIDE SEQUENCE</scope>
    <source>
        <strain evidence="12">NC_groundwater_17_Pr7_B-0.1um_64_12</strain>
    </source>
</reference>
<dbReference type="GO" id="GO:0004643">
    <property type="term" value="F:phosphoribosylaminoimidazolecarboxamide formyltransferase activity"/>
    <property type="evidence" value="ECO:0007669"/>
    <property type="project" value="UniProtKB-UniRule"/>
</dbReference>
<dbReference type="NCBIfam" id="NF002049">
    <property type="entry name" value="PRK00881.1"/>
    <property type="match status" value="1"/>
</dbReference>
<dbReference type="Gene3D" id="3.40.50.1380">
    <property type="entry name" value="Methylglyoxal synthase-like domain"/>
    <property type="match status" value="1"/>
</dbReference>
<dbReference type="InterPro" id="IPR011607">
    <property type="entry name" value="MGS-like_dom"/>
</dbReference>
<proteinExistence type="inferred from homology"/>
<evidence type="ECO:0000256" key="1">
    <source>
        <dbReference type="ARBA" id="ARBA00004844"/>
    </source>
</evidence>
<dbReference type="SMART" id="SM00798">
    <property type="entry name" value="AICARFT_IMPCHas"/>
    <property type="match status" value="1"/>
</dbReference>
<dbReference type="SUPFAM" id="SSF53927">
    <property type="entry name" value="Cytidine deaminase-like"/>
    <property type="match status" value="1"/>
</dbReference>
<comment type="domain">
    <text evidence="10">The IMP cyclohydrolase activity resides in the N-terminal region.</text>
</comment>
<organism evidence="12 13">
    <name type="scientific">Fimbriimonas ginsengisoli</name>
    <dbReference type="NCBI Taxonomy" id="1005039"/>
    <lineage>
        <taxon>Bacteria</taxon>
        <taxon>Bacillati</taxon>
        <taxon>Armatimonadota</taxon>
        <taxon>Fimbriimonadia</taxon>
        <taxon>Fimbriimonadales</taxon>
        <taxon>Fimbriimonadaceae</taxon>
        <taxon>Fimbriimonas</taxon>
    </lineage>
</organism>
<evidence type="ECO:0000256" key="7">
    <source>
        <dbReference type="ARBA" id="ARBA00023268"/>
    </source>
</evidence>
<evidence type="ECO:0000256" key="2">
    <source>
        <dbReference type="ARBA" id="ARBA00004954"/>
    </source>
</evidence>
<evidence type="ECO:0000256" key="9">
    <source>
        <dbReference type="ARBA" id="ARBA00050687"/>
    </source>
</evidence>
<dbReference type="CDD" id="cd01421">
    <property type="entry name" value="IMPCH"/>
    <property type="match status" value="1"/>
</dbReference>
<gene>
    <name evidence="10 12" type="primary">purH</name>
    <name evidence="12" type="ORF">HYR64_06385</name>
</gene>
<dbReference type="InterPro" id="IPR016193">
    <property type="entry name" value="Cytidine_deaminase-like"/>
</dbReference>
<dbReference type="PANTHER" id="PTHR11692:SF0">
    <property type="entry name" value="BIFUNCTIONAL PURINE BIOSYNTHESIS PROTEIN ATIC"/>
    <property type="match status" value="1"/>
</dbReference>
<evidence type="ECO:0000313" key="12">
    <source>
        <dbReference type="EMBL" id="MBI1756719.1"/>
    </source>
</evidence>
<evidence type="ECO:0000256" key="8">
    <source>
        <dbReference type="ARBA" id="ARBA00050488"/>
    </source>
</evidence>